<protein>
    <recommendedName>
        <fullName evidence="1">PDZ domain-containing protein</fullName>
    </recommendedName>
</protein>
<dbReference type="Ensembl" id="ENSCINT00000017767.3">
    <property type="protein sequence ID" value="ENSCINP00000017767.3"/>
    <property type="gene ID" value="ENSCING00000008707.3"/>
</dbReference>
<dbReference type="GO" id="GO:0044325">
    <property type="term" value="F:transmembrane transporter binding"/>
    <property type="evidence" value="ECO:0000318"/>
    <property type="project" value="GO_Central"/>
</dbReference>
<dbReference type="FunCoup" id="F6WCT6">
    <property type="interactions" value="185"/>
</dbReference>
<dbReference type="GO" id="GO:0030140">
    <property type="term" value="C:trans-Golgi network transport vesicle"/>
    <property type="evidence" value="ECO:0000318"/>
    <property type="project" value="GO_Central"/>
</dbReference>
<dbReference type="InParanoid" id="F6WCT6"/>
<dbReference type="HOGENOM" id="CLU_045744_0_0_1"/>
<keyword evidence="3" id="KW-1185">Reference proteome</keyword>
<evidence type="ECO:0000259" key="1">
    <source>
        <dbReference type="PROSITE" id="PS50106"/>
    </source>
</evidence>
<dbReference type="PROSITE" id="PS50106">
    <property type="entry name" value="PDZ"/>
    <property type="match status" value="1"/>
</dbReference>
<dbReference type="PANTHER" id="PTHR16528:SF2">
    <property type="entry name" value="GOLGI-ASSOCIATED PDZ AND COILED-COIL MOTIF-CONTAINING PROTEIN"/>
    <property type="match status" value="1"/>
</dbReference>
<feature type="domain" description="PDZ" evidence="1">
    <location>
        <begin position="256"/>
        <end position="339"/>
    </location>
</feature>
<name>F6WCT6_CIOIN</name>
<evidence type="ECO:0000313" key="3">
    <source>
        <dbReference type="Proteomes" id="UP000008144"/>
    </source>
</evidence>
<dbReference type="InterPro" id="IPR036034">
    <property type="entry name" value="PDZ_sf"/>
</dbReference>
<dbReference type="GeneTree" id="ENSGT00940000156535"/>
<dbReference type="CDD" id="cd06800">
    <property type="entry name" value="PDZ_GOPC-like"/>
    <property type="match status" value="1"/>
</dbReference>
<dbReference type="GO" id="GO:0005794">
    <property type="term" value="C:Golgi apparatus"/>
    <property type="evidence" value="ECO:0000318"/>
    <property type="project" value="GO_Central"/>
</dbReference>
<dbReference type="Pfam" id="PF00595">
    <property type="entry name" value="PDZ"/>
    <property type="match status" value="1"/>
</dbReference>
<evidence type="ECO:0000313" key="2">
    <source>
        <dbReference type="Ensembl" id="ENSCINP00000017767.3"/>
    </source>
</evidence>
<dbReference type="Proteomes" id="UP000008144">
    <property type="component" value="Unassembled WGS sequence"/>
</dbReference>
<sequence>MSNTAATFHCLEVLEKEFDKAFVDLDVLLGEVEFDESDEVIVEAREKMNTLSSCFSQLCHKTQTTAQTNAKLEADAVNTKTELITAQANFEASKVETSSLVRQLHTLQLQLHTATSADANFNPKTITDKLDTELEAFRMNARKEARYSEEINNLKQDNYAITKKVAALESELYGARLAAKYLDKELAGRIQQIQLLGRNIKPPNFEKMWHQLEAEIHLHRHKTVIRACRGATKQPSQLKQQQPVPVSNHGVGEVRKLTIQKSHEEGLGISITGGREHGVPILVSEIHEGAIVDRTGGLYVGDAILSVNGVDLRHAKHQDAVDALSQQVESVTLEAVYVNPDDGTEED</sequence>
<dbReference type="Gene3D" id="2.30.42.10">
    <property type="match status" value="1"/>
</dbReference>
<reference evidence="3" key="1">
    <citation type="journal article" date="2002" name="Science">
        <title>The draft genome of Ciona intestinalis: insights into chordate and vertebrate origins.</title>
        <authorList>
            <person name="Dehal P."/>
            <person name="Satou Y."/>
            <person name="Campbell R.K."/>
            <person name="Chapman J."/>
            <person name="Degnan B."/>
            <person name="De Tomaso A."/>
            <person name="Davidson B."/>
            <person name="Di Gregorio A."/>
            <person name="Gelpke M."/>
            <person name="Goodstein D.M."/>
            <person name="Harafuji N."/>
            <person name="Hastings K.E."/>
            <person name="Ho I."/>
            <person name="Hotta K."/>
            <person name="Huang W."/>
            <person name="Kawashima T."/>
            <person name="Lemaire P."/>
            <person name="Martinez D."/>
            <person name="Meinertzhagen I.A."/>
            <person name="Necula S."/>
            <person name="Nonaka M."/>
            <person name="Putnam N."/>
            <person name="Rash S."/>
            <person name="Saiga H."/>
            <person name="Satake M."/>
            <person name="Terry A."/>
            <person name="Yamada L."/>
            <person name="Wang H.G."/>
            <person name="Awazu S."/>
            <person name="Azumi K."/>
            <person name="Boore J."/>
            <person name="Branno M."/>
            <person name="Chin-Bow S."/>
            <person name="DeSantis R."/>
            <person name="Doyle S."/>
            <person name="Francino P."/>
            <person name="Keys D.N."/>
            <person name="Haga S."/>
            <person name="Hayashi H."/>
            <person name="Hino K."/>
            <person name="Imai K.S."/>
            <person name="Inaba K."/>
            <person name="Kano S."/>
            <person name="Kobayashi K."/>
            <person name="Kobayashi M."/>
            <person name="Lee B.I."/>
            <person name="Makabe K.W."/>
            <person name="Manohar C."/>
            <person name="Matassi G."/>
            <person name="Medina M."/>
            <person name="Mochizuki Y."/>
            <person name="Mount S."/>
            <person name="Morishita T."/>
            <person name="Miura S."/>
            <person name="Nakayama A."/>
            <person name="Nishizaka S."/>
            <person name="Nomoto H."/>
            <person name="Ohta F."/>
            <person name="Oishi K."/>
            <person name="Rigoutsos I."/>
            <person name="Sano M."/>
            <person name="Sasaki A."/>
            <person name="Sasakura Y."/>
            <person name="Shoguchi E."/>
            <person name="Shin-i T."/>
            <person name="Spagnuolo A."/>
            <person name="Stainier D."/>
            <person name="Suzuki M.M."/>
            <person name="Tassy O."/>
            <person name="Takatori N."/>
            <person name="Tokuoka M."/>
            <person name="Yagi K."/>
            <person name="Yoshizaki F."/>
            <person name="Wada S."/>
            <person name="Zhang C."/>
            <person name="Hyatt P.D."/>
            <person name="Larimer F."/>
            <person name="Detter C."/>
            <person name="Doggett N."/>
            <person name="Glavina T."/>
            <person name="Hawkins T."/>
            <person name="Richardson P."/>
            <person name="Lucas S."/>
            <person name="Kohara Y."/>
            <person name="Levine M."/>
            <person name="Satoh N."/>
            <person name="Rokhsar D.S."/>
        </authorList>
    </citation>
    <scope>NUCLEOTIDE SEQUENCE [LARGE SCALE GENOMIC DNA]</scope>
</reference>
<proteinExistence type="predicted"/>
<accession>F6WCT6</accession>
<dbReference type="GO" id="GO:0016020">
    <property type="term" value="C:membrane"/>
    <property type="evidence" value="ECO:0000318"/>
    <property type="project" value="GO_Central"/>
</dbReference>
<reference evidence="2" key="3">
    <citation type="submission" date="2025-09" db="UniProtKB">
        <authorList>
            <consortium name="Ensembl"/>
        </authorList>
    </citation>
    <scope>IDENTIFICATION</scope>
</reference>
<dbReference type="STRING" id="7719.ENSCINP00000017767"/>
<dbReference type="InterPro" id="IPR038879">
    <property type="entry name" value="GOPC"/>
</dbReference>
<dbReference type="AlphaFoldDB" id="F6WCT6"/>
<dbReference type="InterPro" id="IPR001478">
    <property type="entry name" value="PDZ"/>
</dbReference>
<dbReference type="GO" id="GO:2000009">
    <property type="term" value="P:negative regulation of protein localization to cell surface"/>
    <property type="evidence" value="ECO:0000318"/>
    <property type="project" value="GO_Central"/>
</dbReference>
<reference evidence="2" key="2">
    <citation type="submission" date="2025-08" db="UniProtKB">
        <authorList>
            <consortium name="Ensembl"/>
        </authorList>
    </citation>
    <scope>IDENTIFICATION</scope>
</reference>
<organism evidence="2 3">
    <name type="scientific">Ciona intestinalis</name>
    <name type="common">Transparent sea squirt</name>
    <name type="synonym">Ascidia intestinalis</name>
    <dbReference type="NCBI Taxonomy" id="7719"/>
    <lineage>
        <taxon>Eukaryota</taxon>
        <taxon>Metazoa</taxon>
        <taxon>Chordata</taxon>
        <taxon>Tunicata</taxon>
        <taxon>Ascidiacea</taxon>
        <taxon>Phlebobranchia</taxon>
        <taxon>Cionidae</taxon>
        <taxon>Ciona</taxon>
    </lineage>
</organism>
<dbReference type="SMART" id="SM00228">
    <property type="entry name" value="PDZ"/>
    <property type="match status" value="1"/>
</dbReference>
<dbReference type="PANTHER" id="PTHR16528">
    <property type="entry name" value="GOLGI-ASSOCIATED PDZ AND COILED-COIL MOTIF-CONTAINING"/>
    <property type="match status" value="1"/>
</dbReference>
<dbReference type="SUPFAM" id="SSF50156">
    <property type="entry name" value="PDZ domain-like"/>
    <property type="match status" value="1"/>
</dbReference>
<dbReference type="OMA" id="QCNLRQE"/>